<dbReference type="Gene3D" id="3.30.590.20">
    <property type="match status" value="1"/>
</dbReference>
<name>A0ABT4UC67_9ACTN</name>
<evidence type="ECO:0000313" key="9">
    <source>
        <dbReference type="Proteomes" id="UP001527866"/>
    </source>
</evidence>
<dbReference type="InterPro" id="IPR014746">
    <property type="entry name" value="Gln_synth/guanido_kin_cat_dom"/>
</dbReference>
<evidence type="ECO:0000256" key="6">
    <source>
        <dbReference type="PIRNR" id="PIRNR017901"/>
    </source>
</evidence>
<dbReference type="NCBIfam" id="TIGR03444">
    <property type="entry name" value="EgtA_Cys_ligase"/>
    <property type="match status" value="1"/>
</dbReference>
<dbReference type="Proteomes" id="UP001527866">
    <property type="component" value="Unassembled WGS sequence"/>
</dbReference>
<gene>
    <name evidence="5 8" type="primary">egtA</name>
    <name evidence="8" type="ORF">O4J56_27935</name>
</gene>
<reference evidence="8 9" key="1">
    <citation type="submission" date="2023-01" db="EMBL/GenBank/DDBJ databases">
        <title>Draft genome sequence of Nocardiopsis sp. RSe5-2 isolated from halophytes.</title>
        <authorList>
            <person name="Duangmal K."/>
            <person name="Chantavorakit T."/>
        </authorList>
    </citation>
    <scope>NUCLEOTIDE SEQUENCE [LARGE SCALE GENOMIC DNA]</scope>
    <source>
        <strain evidence="8 9">RSe5-2</strain>
    </source>
</reference>
<evidence type="ECO:0000256" key="3">
    <source>
        <dbReference type="ARBA" id="ARBA00022840"/>
    </source>
</evidence>
<sequence length="413" mass="44474">MTRLTENDVHDYIRGICFKNGPPGLVGVEVEWLVTDPAAPDRPVPIDRVAALLDEAGPPPAGSAVTFEPGGQLELSSPPLPGPAAAHGAAAADLAHVAKPLNDAGLHLRGVGLDPRRPPRRQLTLPRYTAMERFFDRAGPSGRTMMCSTASLQVCLDIGADSADAARRWRLAHRLGPVLTAAFANSPVWRGRPTGWRSARWAVWAGIDQGRTRPVGGDDPATAWAEYALRADLMTIRTADGRWHGGSGMHFSEWMRRCRPRPPDHDDLVYHLSTLFPPVRPRGWLELRMIDALPAPWWPVPAAAAAALVDDARAADAAEEALDELHGDGAEPDRRTWLAAARDAVADPALGRAARRCLEAASEALPRMGAARLAETVDAYRDRYTDRGRCPADDATDGSDAFDAPDAISGGNR</sequence>
<organism evidence="8 9">
    <name type="scientific">Nocardiopsis endophytica</name>
    <dbReference type="NCBI Taxonomy" id="3018445"/>
    <lineage>
        <taxon>Bacteria</taxon>
        <taxon>Bacillati</taxon>
        <taxon>Actinomycetota</taxon>
        <taxon>Actinomycetes</taxon>
        <taxon>Streptosporangiales</taxon>
        <taxon>Nocardiopsidaceae</taxon>
        <taxon>Nocardiopsis</taxon>
    </lineage>
</organism>
<dbReference type="EMBL" id="JAQFWQ010000125">
    <property type="protein sequence ID" value="MDA2814508.1"/>
    <property type="molecule type" value="Genomic_DNA"/>
</dbReference>
<evidence type="ECO:0000256" key="4">
    <source>
        <dbReference type="ARBA" id="ARBA00048819"/>
    </source>
</evidence>
<dbReference type="HAMAP" id="MF_02034">
    <property type="entry name" value="EgtA"/>
    <property type="match status" value="1"/>
</dbReference>
<evidence type="ECO:0000256" key="2">
    <source>
        <dbReference type="ARBA" id="ARBA00022741"/>
    </source>
</evidence>
<keyword evidence="2 5" id="KW-0547">Nucleotide-binding</keyword>
<dbReference type="EC" id="6.3.2.2" evidence="5"/>
<evidence type="ECO:0000313" key="8">
    <source>
        <dbReference type="EMBL" id="MDA2814508.1"/>
    </source>
</evidence>
<dbReference type="PANTHER" id="PTHR34378:SF1">
    <property type="entry name" value="GLUTAMATE--CYSTEINE LIGASE, CHLOROPLASTIC"/>
    <property type="match status" value="1"/>
</dbReference>
<keyword evidence="9" id="KW-1185">Reference proteome</keyword>
<evidence type="ECO:0000256" key="1">
    <source>
        <dbReference type="ARBA" id="ARBA00022598"/>
    </source>
</evidence>
<dbReference type="GO" id="GO:0004357">
    <property type="term" value="F:glutamate-cysteine ligase activity"/>
    <property type="evidence" value="ECO:0007669"/>
    <property type="project" value="UniProtKB-EC"/>
</dbReference>
<comment type="caution">
    <text evidence="8">The sequence shown here is derived from an EMBL/GenBank/DDBJ whole genome shotgun (WGS) entry which is preliminary data.</text>
</comment>
<evidence type="ECO:0000256" key="7">
    <source>
        <dbReference type="SAM" id="MobiDB-lite"/>
    </source>
</evidence>
<dbReference type="InterPro" id="IPR017809">
    <property type="entry name" value="EgtA_Actinobacteria"/>
</dbReference>
<evidence type="ECO:0000256" key="5">
    <source>
        <dbReference type="HAMAP-Rule" id="MF_02034"/>
    </source>
</evidence>
<keyword evidence="3 5" id="KW-0067">ATP-binding</keyword>
<dbReference type="PANTHER" id="PTHR34378">
    <property type="entry name" value="GLUTAMATE--CYSTEINE LIGASE, CHLOROPLASTIC"/>
    <property type="match status" value="1"/>
</dbReference>
<dbReference type="InterPro" id="IPR006336">
    <property type="entry name" value="GCS2"/>
</dbReference>
<comment type="function">
    <text evidence="5">Catalyzes the synthesis of gamma-glutamylcysteine (gamma-GC). This compound is used as substrate for the biosynthesis of the low-molecular thiol compound ergothioneine.</text>
</comment>
<protein>
    <recommendedName>
        <fullName evidence="5">Glutamate--cysteine ligase EgtA</fullName>
        <ecNumber evidence="5">6.3.2.2</ecNumber>
    </recommendedName>
    <alternativeName>
        <fullName evidence="5">Gamma-glutamylcysteine synthase</fullName>
        <shortName evidence="5">GCS</shortName>
        <shortName evidence="5">Gamma-ECS</shortName>
    </alternativeName>
</protein>
<keyword evidence="1 5" id="KW-0436">Ligase</keyword>
<feature type="region of interest" description="Disordered" evidence="7">
    <location>
        <begin position="385"/>
        <end position="413"/>
    </location>
</feature>
<proteinExistence type="inferred from homology"/>
<dbReference type="Pfam" id="PF04107">
    <property type="entry name" value="GCS2"/>
    <property type="match status" value="1"/>
</dbReference>
<dbReference type="SUPFAM" id="SSF55931">
    <property type="entry name" value="Glutamine synthetase/guanido kinase"/>
    <property type="match status" value="1"/>
</dbReference>
<comment type="similarity">
    <text evidence="5 6">Belongs to the glutamate--cysteine ligase type 2 family. EgtA subfamily.</text>
</comment>
<dbReference type="InterPro" id="IPR035434">
    <property type="entry name" value="GCL_bact_plant"/>
</dbReference>
<dbReference type="RefSeq" id="WP_270689927.1">
    <property type="nucleotide sequence ID" value="NZ_JAQFWQ010000125.1"/>
</dbReference>
<comment type="pathway">
    <text evidence="5">Amino-acid biosynthesis; ergothioneine biosynthesis.</text>
</comment>
<comment type="catalytic activity">
    <reaction evidence="4 5 6">
        <text>L-cysteine + L-glutamate + ATP = gamma-L-glutamyl-L-cysteine + ADP + phosphate + H(+)</text>
        <dbReference type="Rhea" id="RHEA:13285"/>
        <dbReference type="ChEBI" id="CHEBI:15378"/>
        <dbReference type="ChEBI" id="CHEBI:29985"/>
        <dbReference type="ChEBI" id="CHEBI:30616"/>
        <dbReference type="ChEBI" id="CHEBI:35235"/>
        <dbReference type="ChEBI" id="CHEBI:43474"/>
        <dbReference type="ChEBI" id="CHEBI:58173"/>
        <dbReference type="ChEBI" id="CHEBI:456216"/>
        <dbReference type="EC" id="6.3.2.2"/>
    </reaction>
</comment>
<dbReference type="PIRSF" id="PIRSF017901">
    <property type="entry name" value="GCL"/>
    <property type="match status" value="1"/>
</dbReference>
<accession>A0ABT4UC67</accession>